<evidence type="ECO:0000256" key="2">
    <source>
        <dbReference type="ARBA" id="ARBA00022723"/>
    </source>
</evidence>
<reference evidence="5 6" key="1">
    <citation type="submission" date="2020-12" db="EMBL/GenBank/DDBJ databases">
        <title>FDA dAtabase for Regulatory Grade micrObial Sequences (FDA-ARGOS): Supporting development and validation of Infectious Disease Dx tests.</title>
        <authorList>
            <person name="Sproer C."/>
            <person name="Gronow S."/>
            <person name="Severitt S."/>
            <person name="Schroder I."/>
            <person name="Tallon L."/>
            <person name="Sadzewicz L."/>
            <person name="Zhao X."/>
            <person name="Boylan J."/>
            <person name="Ott S."/>
            <person name="Bowen H."/>
            <person name="Vavikolanu K."/>
            <person name="Mehta A."/>
            <person name="Aluvathingal J."/>
            <person name="Nadendla S."/>
            <person name="Lowell S."/>
            <person name="Myers T."/>
            <person name="Yan Y."/>
            <person name="Sichtig H."/>
        </authorList>
    </citation>
    <scope>NUCLEOTIDE SEQUENCE [LARGE SCALE GENOMIC DNA]</scope>
    <source>
        <strain evidence="5 6">FDAARGOS_990</strain>
    </source>
</reference>
<proteinExistence type="predicted"/>
<organism evidence="5 6">
    <name type="scientific">Brevibacterium casei</name>
    <dbReference type="NCBI Taxonomy" id="33889"/>
    <lineage>
        <taxon>Bacteria</taxon>
        <taxon>Bacillati</taxon>
        <taxon>Actinomycetota</taxon>
        <taxon>Actinomycetes</taxon>
        <taxon>Micrococcales</taxon>
        <taxon>Brevibacteriaceae</taxon>
        <taxon>Brevibacterium</taxon>
    </lineage>
</organism>
<gene>
    <name evidence="5" type="ORF">I6H47_05020</name>
</gene>
<feature type="domain" description="JmjC" evidence="4">
    <location>
        <begin position="117"/>
        <end position="261"/>
    </location>
</feature>
<dbReference type="Gene3D" id="2.60.120.650">
    <property type="entry name" value="Cupin"/>
    <property type="match status" value="1"/>
</dbReference>
<evidence type="ECO:0000259" key="4">
    <source>
        <dbReference type="PROSITE" id="PS51184"/>
    </source>
</evidence>
<dbReference type="Pfam" id="PF08007">
    <property type="entry name" value="JmjC_2"/>
    <property type="match status" value="1"/>
</dbReference>
<protein>
    <submittedName>
        <fullName evidence="5">Cupin-like domain-containing protein</fullName>
    </submittedName>
</protein>
<dbReference type="InterPro" id="IPR039994">
    <property type="entry name" value="NO66-like"/>
</dbReference>
<evidence type="ECO:0000313" key="6">
    <source>
        <dbReference type="Proteomes" id="UP000595374"/>
    </source>
</evidence>
<dbReference type="RefSeq" id="WP_198500338.1">
    <property type="nucleotide sequence ID" value="NZ_CP065989.1"/>
</dbReference>
<evidence type="ECO:0000256" key="3">
    <source>
        <dbReference type="ARBA" id="ARBA00023004"/>
    </source>
</evidence>
<accession>A0A7T4A0Z2</accession>
<dbReference type="EMBL" id="CP065989">
    <property type="protein sequence ID" value="QQB15318.1"/>
    <property type="molecule type" value="Genomic_DNA"/>
</dbReference>
<dbReference type="PANTHER" id="PTHR13096">
    <property type="entry name" value="MINA53 MYC INDUCED NUCLEAR ANTIGEN"/>
    <property type="match status" value="1"/>
</dbReference>
<evidence type="ECO:0000256" key="1">
    <source>
        <dbReference type="ARBA" id="ARBA00001954"/>
    </source>
</evidence>
<dbReference type="GO" id="GO:0046872">
    <property type="term" value="F:metal ion binding"/>
    <property type="evidence" value="ECO:0007669"/>
    <property type="project" value="UniProtKB-KW"/>
</dbReference>
<keyword evidence="3" id="KW-0408">Iron</keyword>
<dbReference type="SUPFAM" id="SSF51197">
    <property type="entry name" value="Clavaminate synthase-like"/>
    <property type="match status" value="1"/>
</dbReference>
<keyword evidence="2" id="KW-0479">Metal-binding</keyword>
<dbReference type="PANTHER" id="PTHR13096:SF9">
    <property type="entry name" value="BIFUNCTIONAL LYSINE-SPECIFIC DEMETHYLASE AND HISTIDYL-HYDROXYLASE"/>
    <property type="match status" value="1"/>
</dbReference>
<evidence type="ECO:0000313" key="5">
    <source>
        <dbReference type="EMBL" id="QQB15318.1"/>
    </source>
</evidence>
<sequence length="402" mass="43204">MSSPTTEVQHPDAAAGAGVLESRLIDCSRQTFAQDYWGRRALLSRGVSDFSDLFSSRAVDELISARGLRSPFLRVAKDGATLPTASFTSPAGVGATIGDQLDDTKLWKQFHAGATLVLQALQRTWEPIGEFSSALSRELGNPVQANAYITPPQNQGFDDHYDVHDVFVLQIEGTKRWVIHAPVFDAPLRDQPWTDRREAVGRAAQSDPVIDAVLEPGDALYLPRGWLHAATAQGEVSIHLTLGIHNWTRYGVAEQLAQAALAQLQDDPAMRASLPLGESHPSPEVLEAIRQAMVSALTAADPGPSIDRISRSQARPAPLGPLAQHAAMRDLDDASPLTLRAGLDATLEGNRLRTRIGWFDFSDAELPVVRALLDGDPASVADIGRPLAERLLAAGALVPALG</sequence>
<dbReference type="GO" id="GO:0032453">
    <property type="term" value="F:histone H3K4 demethylase activity"/>
    <property type="evidence" value="ECO:0007669"/>
    <property type="project" value="TreeGrafter"/>
</dbReference>
<dbReference type="GO" id="GO:0051864">
    <property type="term" value="F:histone H3K36 demethylase activity"/>
    <property type="evidence" value="ECO:0007669"/>
    <property type="project" value="TreeGrafter"/>
</dbReference>
<comment type="cofactor">
    <cofactor evidence="1">
        <name>Fe(2+)</name>
        <dbReference type="ChEBI" id="CHEBI:29033"/>
    </cofactor>
</comment>
<dbReference type="SMART" id="SM00558">
    <property type="entry name" value="JmjC"/>
    <property type="match status" value="1"/>
</dbReference>
<name>A0A7T4A0Z2_9MICO</name>
<dbReference type="Proteomes" id="UP000595374">
    <property type="component" value="Chromosome"/>
</dbReference>
<dbReference type="InterPro" id="IPR003347">
    <property type="entry name" value="JmjC_dom"/>
</dbReference>
<dbReference type="AlphaFoldDB" id="A0A7T4A0Z2"/>
<dbReference type="PROSITE" id="PS51184">
    <property type="entry name" value="JMJC"/>
    <property type="match status" value="1"/>
</dbReference>